<gene>
    <name evidence="3" type="ORF">SAMN03159343_2357</name>
</gene>
<protein>
    <recommendedName>
        <fullName evidence="5">Cell division protein FtsL</fullName>
    </recommendedName>
</protein>
<dbReference type="RefSeq" id="WP_092804166.1">
    <property type="nucleotide sequence ID" value="NZ_FMUH01000003.1"/>
</dbReference>
<dbReference type="EMBL" id="FMUH01000003">
    <property type="protein sequence ID" value="SCX50185.1"/>
    <property type="molecule type" value="Genomic_DNA"/>
</dbReference>
<feature type="region of interest" description="Disordered" evidence="1">
    <location>
        <begin position="1"/>
        <end position="61"/>
    </location>
</feature>
<feature type="compositionally biased region" description="Low complexity" evidence="1">
    <location>
        <begin position="13"/>
        <end position="60"/>
    </location>
</feature>
<evidence type="ECO:0000256" key="1">
    <source>
        <dbReference type="SAM" id="MobiDB-lite"/>
    </source>
</evidence>
<dbReference type="OrthoDB" id="5194285at2"/>
<organism evidence="3 4">
    <name type="scientific">Klenkia marina</name>
    <dbReference type="NCBI Taxonomy" id="1960309"/>
    <lineage>
        <taxon>Bacteria</taxon>
        <taxon>Bacillati</taxon>
        <taxon>Actinomycetota</taxon>
        <taxon>Actinomycetes</taxon>
        <taxon>Geodermatophilales</taxon>
        <taxon>Geodermatophilaceae</taxon>
        <taxon>Klenkia</taxon>
    </lineage>
</organism>
<keyword evidence="4" id="KW-1185">Reference proteome</keyword>
<sequence length="233" mass="23705">MSATARVHTGSLRARGSATARTSTARTSSARTSSARTSSARTSGARTSSPRTSPTRRTGPVHVRPQLRLVTAPVGTPARQRRVAAARPRRAPFVVLLVTLIAATALGLLALNTAIAVDSLRASQQRTANQELARDVERLQQQVTQGRTPAELAAAAAAAGLVPAGTAGHLVLGPDGTSVVRGAPVPAAVPEAAQPALPAAPPAEQPTTQQPTTEQPTTEQPATTDPTTPTAGG</sequence>
<evidence type="ECO:0000313" key="4">
    <source>
        <dbReference type="Proteomes" id="UP000198981"/>
    </source>
</evidence>
<name>A0A1G4Y9X0_9ACTN</name>
<reference evidence="4" key="1">
    <citation type="submission" date="2016-10" db="EMBL/GenBank/DDBJ databases">
        <authorList>
            <person name="Varghese N."/>
            <person name="Submissions S."/>
        </authorList>
    </citation>
    <scope>NUCLEOTIDE SEQUENCE [LARGE SCALE GENOMIC DNA]</scope>
    <source>
        <strain evidence="4">DSM 45722</strain>
    </source>
</reference>
<keyword evidence="2" id="KW-1133">Transmembrane helix</keyword>
<evidence type="ECO:0000256" key="2">
    <source>
        <dbReference type="SAM" id="Phobius"/>
    </source>
</evidence>
<feature type="compositionally biased region" description="Low complexity" evidence="1">
    <location>
        <begin position="183"/>
        <end position="197"/>
    </location>
</feature>
<feature type="transmembrane region" description="Helical" evidence="2">
    <location>
        <begin position="91"/>
        <end position="111"/>
    </location>
</feature>
<dbReference type="STRING" id="1960309.SAMN03159343_2357"/>
<dbReference type="Proteomes" id="UP000198981">
    <property type="component" value="Unassembled WGS sequence"/>
</dbReference>
<feature type="region of interest" description="Disordered" evidence="1">
    <location>
        <begin position="182"/>
        <end position="233"/>
    </location>
</feature>
<keyword evidence="2" id="KW-0472">Membrane</keyword>
<accession>A0A1G4Y9X0</accession>
<evidence type="ECO:0008006" key="5">
    <source>
        <dbReference type="Google" id="ProtNLM"/>
    </source>
</evidence>
<proteinExistence type="predicted"/>
<dbReference type="AlphaFoldDB" id="A0A1G4Y9X0"/>
<keyword evidence="2" id="KW-0812">Transmembrane</keyword>
<feature type="compositionally biased region" description="Low complexity" evidence="1">
    <location>
        <begin position="205"/>
        <end position="233"/>
    </location>
</feature>
<evidence type="ECO:0000313" key="3">
    <source>
        <dbReference type="EMBL" id="SCX50185.1"/>
    </source>
</evidence>